<dbReference type="Proteomes" id="UP000254425">
    <property type="component" value="Chromosome"/>
</dbReference>
<dbReference type="KEGG" id="sarm:DVA86_31455"/>
<evidence type="ECO:0000313" key="1">
    <source>
        <dbReference type="EMBL" id="AXK37798.1"/>
    </source>
</evidence>
<organism evidence="1 2">
    <name type="scientific">Streptomyces armeniacus</name>
    <dbReference type="NCBI Taxonomy" id="83291"/>
    <lineage>
        <taxon>Bacteria</taxon>
        <taxon>Bacillati</taxon>
        <taxon>Actinomycetota</taxon>
        <taxon>Actinomycetes</taxon>
        <taxon>Kitasatosporales</taxon>
        <taxon>Streptomycetaceae</taxon>
        <taxon>Streptomyces</taxon>
    </lineage>
</organism>
<protein>
    <submittedName>
        <fullName evidence="1">Integrase</fullName>
    </submittedName>
</protein>
<dbReference type="RefSeq" id="WP_208883349.1">
    <property type="nucleotide sequence ID" value="NZ_CP031320.1"/>
</dbReference>
<dbReference type="EMBL" id="CP031320">
    <property type="protein sequence ID" value="AXK37798.1"/>
    <property type="molecule type" value="Genomic_DNA"/>
</dbReference>
<proteinExistence type="predicted"/>
<keyword evidence="2" id="KW-1185">Reference proteome</keyword>
<dbReference type="AlphaFoldDB" id="A0A345Y1N2"/>
<gene>
    <name evidence="1" type="ORF">DVA86_31455</name>
</gene>
<reference evidence="1 2" key="1">
    <citation type="submission" date="2018-07" db="EMBL/GenBank/DDBJ databases">
        <title>Draft genome of the type strain Streptomyces armeniacus ATCC 15676.</title>
        <authorList>
            <person name="Labana P."/>
            <person name="Gosse J.T."/>
            <person name="Boddy C.N."/>
        </authorList>
    </citation>
    <scope>NUCLEOTIDE SEQUENCE [LARGE SCALE GENOMIC DNA]</scope>
    <source>
        <strain evidence="1 2">ATCC 15676</strain>
    </source>
</reference>
<name>A0A345Y1N2_9ACTN</name>
<accession>A0A345Y1N2</accession>
<sequence length="78" mass="8465">MTVQELLELPVSFPLDTANRALALRRSTGYALARRGEYPVRVLRVGSTYRVSRSELLSYLGIDPGTQSSSPGPATRAA</sequence>
<evidence type="ECO:0000313" key="2">
    <source>
        <dbReference type="Proteomes" id="UP000254425"/>
    </source>
</evidence>